<sequence length="230" mass="26226">MSTITKEQAKDLRDAFQCWQQDYDPVEDKEQYDMFGLGMVAMDALLASLEAEAVAWRSLYYENHGLLTGSKNVLASWQKQGWKCEPLYTAPPATVSMKDHQIRDLVNELRDISVEYHGTQQLRERIARTIRAAMLQGAEPVTTANELPFEQWLSQQTGTIDVECGCVMTEVFFHWLRVAYEAGNSPVIPDGWVLVPEEPTHEMLEAGDEQFGTYDVYRRMIAASPQQEVK</sequence>
<accession>A0AA96M8E7</accession>
<evidence type="ECO:0000313" key="1">
    <source>
        <dbReference type="EMBL" id="WNS36203.1"/>
    </source>
</evidence>
<proteinExistence type="predicted"/>
<dbReference type="KEGG" id="echu:RQP59_10650"/>
<dbReference type="EMBL" id="CP135253">
    <property type="protein sequence ID" value="WNS39978.1"/>
    <property type="molecule type" value="Genomic_DNA"/>
</dbReference>
<evidence type="ECO:0000313" key="2">
    <source>
        <dbReference type="EMBL" id="WNS39978.1"/>
    </source>
</evidence>
<dbReference type="EMBL" id="CP135253">
    <property type="protein sequence ID" value="WNS36203.1"/>
    <property type="molecule type" value="Genomic_DNA"/>
</dbReference>
<reference evidence="2" key="1">
    <citation type="submission" date="2023-09" db="EMBL/GenBank/DDBJ databases">
        <title>Coexistence of blaNDM-1 and blaKPC-2 in Enterobacter chuandaensis.</title>
        <authorList>
            <person name="Chen R."/>
        </authorList>
    </citation>
    <scope>NUCLEOTIDE SEQUENCE</scope>
    <source>
        <strain evidence="2">FAHZZU5885</strain>
    </source>
</reference>
<gene>
    <name evidence="2" type="ORF">RQP59_10650</name>
    <name evidence="1" type="ORF">RQP59_13975</name>
</gene>
<organism evidence="2">
    <name type="scientific">Enterobacter chuandaensis</name>
    <dbReference type="NCBI Taxonomy" id="2497875"/>
    <lineage>
        <taxon>Bacteria</taxon>
        <taxon>Pseudomonadati</taxon>
        <taxon>Pseudomonadota</taxon>
        <taxon>Gammaproteobacteria</taxon>
        <taxon>Enterobacterales</taxon>
        <taxon>Enterobacteriaceae</taxon>
        <taxon>Enterobacter</taxon>
        <taxon>Enterobacter cloacae complex</taxon>
    </lineage>
</organism>
<dbReference type="AlphaFoldDB" id="A0AA96M8E7"/>
<evidence type="ECO:0008006" key="3">
    <source>
        <dbReference type="Google" id="ProtNLM"/>
    </source>
</evidence>
<protein>
    <recommendedName>
        <fullName evidence="3">DUF551 domain-containing protein</fullName>
    </recommendedName>
</protein>
<dbReference type="RefSeq" id="WP_322920678.1">
    <property type="nucleotide sequence ID" value="NZ_CP135253.1"/>
</dbReference>
<dbReference type="KEGG" id="echu:RQP59_13975"/>
<name>A0AA96M8E7_9ENTR</name>